<sequence>MTVNQDMATLNPSSPETSKYPFTGRPATPLASGMTSGRIIAELRETLGTTTTQSGPQVWGREDDQFKRGIVIFNGAVKSPAVALVQPLNAEDVSQVIKYCRQNGLEISVKAGGTGVHGWSVAGHVIIDLEKMNEITVHKPGDTIPLEESFSKLRLDASHGDNVTPNVPKRPSLSTTNPSNPLPSPEASGLKRGSQDEGQEGHDSKRRMDTIDRANRSLSDPTQEAQAPCSSASPSGSGSGSNSSRPSASRSGSHPTPATSLDSDHRSGEGKDPSPSVISPSTSSSRSNSHNGTTGARVTYVNPSPTTATSHPFVTPPFGPETPSSSTFSTTSPSLGLNTNPNPPEYTIVTFGAGINSKQLDMTTARTPYGAFHVPTSAFPVGSGQFMLGGFGFMGRQYGLAMDNVVEAEIVLADGRIVWVGEGGKHAGQWKKDEDPNDLWWALRGAGSIMGIITRFRAKAHYLPSVYAGNLIYVFDRQTTPSLLRHVRDVLKGSPKSQYTNIIMTAGPPGAPAIVVFQLCCSGTKAEGEAYLQAISSWEGGRCLFQDFSERTFERQQLAVEEILKGGKGKKWYIKSDMLMGLDDEVIDNTCARFSLVPDGCTWLFEYTGGSVSSGIKDSCYPQSHRQGAFTVAALHQWAHTEPLKEDNKCVTTAEEWINEVIHPHSPGGPLPCFLQSSKEADVAGVFGENYPRLGRVKAMFDPSNFFKHSFWPRPGSPGDERQLGKDTAEGVQARELMNGALEELPPEDTTIGKGKGKERLESGQDMYDRIPALKAVATVNGASNGVSNGSAATEDSTMEGVETAGNRVKNGVDGTLPREG</sequence>
<feature type="compositionally biased region" description="Polar residues" evidence="6">
    <location>
        <begin position="782"/>
        <end position="796"/>
    </location>
</feature>
<keyword evidence="9" id="KW-1185">Reference proteome</keyword>
<comment type="cofactor">
    <cofactor evidence="1">
        <name>FAD</name>
        <dbReference type="ChEBI" id="CHEBI:57692"/>
    </cofactor>
</comment>
<feature type="compositionally biased region" description="Basic and acidic residues" evidence="6">
    <location>
        <begin position="193"/>
        <end position="215"/>
    </location>
</feature>
<protein>
    <recommendedName>
        <fullName evidence="7">FAD-binding PCMH-type domain-containing protein</fullName>
    </recommendedName>
</protein>
<evidence type="ECO:0000313" key="9">
    <source>
        <dbReference type="Proteomes" id="UP000193218"/>
    </source>
</evidence>
<proteinExistence type="inferred from homology"/>
<dbReference type="Pfam" id="PF01565">
    <property type="entry name" value="FAD_binding_4"/>
    <property type="match status" value="2"/>
</dbReference>
<dbReference type="PROSITE" id="PS51387">
    <property type="entry name" value="FAD_PCMH"/>
    <property type="match status" value="1"/>
</dbReference>
<dbReference type="Gene3D" id="3.40.462.20">
    <property type="match status" value="1"/>
</dbReference>
<feature type="compositionally biased region" description="Low complexity" evidence="6">
    <location>
        <begin position="273"/>
        <end position="289"/>
    </location>
</feature>
<dbReference type="PANTHER" id="PTHR42973:SF39">
    <property type="entry name" value="FAD-BINDING PCMH-TYPE DOMAIN-CONTAINING PROTEIN"/>
    <property type="match status" value="1"/>
</dbReference>
<evidence type="ECO:0000256" key="5">
    <source>
        <dbReference type="ARBA" id="ARBA00023002"/>
    </source>
</evidence>
<dbReference type="Pfam" id="PF08031">
    <property type="entry name" value="BBE"/>
    <property type="match status" value="1"/>
</dbReference>
<dbReference type="RefSeq" id="XP_021873821.1">
    <property type="nucleotide sequence ID" value="XM_022014781.1"/>
</dbReference>
<dbReference type="InterPro" id="IPR012951">
    <property type="entry name" value="BBE"/>
</dbReference>
<reference evidence="8 9" key="1">
    <citation type="submission" date="2017-03" db="EMBL/GenBank/DDBJ databases">
        <title>Widespread Adenine N6-methylation of Active Genes in Fungi.</title>
        <authorList>
            <consortium name="DOE Joint Genome Institute"/>
            <person name="Mondo S.J."/>
            <person name="Dannebaum R.O."/>
            <person name="Kuo R.C."/>
            <person name="Louie K.B."/>
            <person name="Bewick A.J."/>
            <person name="Labutti K."/>
            <person name="Haridas S."/>
            <person name="Kuo A."/>
            <person name="Salamov A."/>
            <person name="Ahrendt S.R."/>
            <person name="Lau R."/>
            <person name="Bowen B.P."/>
            <person name="Lipzen A."/>
            <person name="Sullivan W."/>
            <person name="Andreopoulos W.B."/>
            <person name="Clum A."/>
            <person name="Lindquist E."/>
            <person name="Daum C."/>
            <person name="Northen T.R."/>
            <person name="Ramamoorthy G."/>
            <person name="Schmitz R.J."/>
            <person name="Gryganskyi A."/>
            <person name="Culley D."/>
            <person name="Magnuson J."/>
            <person name="James T.Y."/>
            <person name="O'Malley M.A."/>
            <person name="Stajich J.E."/>
            <person name="Spatafora J.W."/>
            <person name="Visel A."/>
            <person name="Grigoriev I.V."/>
        </authorList>
    </citation>
    <scope>NUCLEOTIDE SEQUENCE [LARGE SCALE GENOMIC DNA]</scope>
    <source>
        <strain evidence="8 9">NRRL Y-17943</strain>
    </source>
</reference>
<dbReference type="InterPro" id="IPR016169">
    <property type="entry name" value="FAD-bd_PCMH_sub2"/>
</dbReference>
<dbReference type="Proteomes" id="UP000193218">
    <property type="component" value="Unassembled WGS sequence"/>
</dbReference>
<dbReference type="EMBL" id="NBSH01000002">
    <property type="protein sequence ID" value="ORX40036.1"/>
    <property type="molecule type" value="Genomic_DNA"/>
</dbReference>
<feature type="compositionally biased region" description="Polar residues" evidence="6">
    <location>
        <begin position="290"/>
        <end position="312"/>
    </location>
</feature>
<dbReference type="GO" id="GO:0016491">
    <property type="term" value="F:oxidoreductase activity"/>
    <property type="evidence" value="ECO:0007669"/>
    <property type="project" value="UniProtKB-KW"/>
</dbReference>
<dbReference type="PANTHER" id="PTHR42973">
    <property type="entry name" value="BINDING OXIDOREDUCTASE, PUTATIVE (AFU_ORTHOLOGUE AFUA_1G17690)-RELATED"/>
    <property type="match status" value="1"/>
</dbReference>
<dbReference type="GeneID" id="33556589"/>
<keyword evidence="3" id="KW-0285">Flavoprotein</keyword>
<evidence type="ECO:0000256" key="1">
    <source>
        <dbReference type="ARBA" id="ARBA00001974"/>
    </source>
</evidence>
<keyword evidence="5" id="KW-0560">Oxidoreductase</keyword>
<name>A0A1Y1URG1_9TREE</name>
<feature type="compositionally biased region" description="Polar residues" evidence="6">
    <location>
        <begin position="1"/>
        <end position="17"/>
    </location>
</feature>
<dbReference type="InterPro" id="IPR016167">
    <property type="entry name" value="FAD-bd_PCMH_sub1"/>
</dbReference>
<feature type="compositionally biased region" description="Low complexity" evidence="6">
    <location>
        <begin position="321"/>
        <end position="334"/>
    </location>
</feature>
<dbReference type="AlphaFoldDB" id="A0A1Y1URG1"/>
<dbReference type="SUPFAM" id="SSF56176">
    <property type="entry name" value="FAD-binding/transporter-associated domain-like"/>
    <property type="match status" value="2"/>
</dbReference>
<feature type="compositionally biased region" description="Polar residues" evidence="6">
    <location>
        <begin position="216"/>
        <end position="229"/>
    </location>
</feature>
<gene>
    <name evidence="8" type="ORF">BD324DRAFT_616012</name>
</gene>
<dbReference type="InterPro" id="IPR016166">
    <property type="entry name" value="FAD-bd_PCMH"/>
</dbReference>
<comment type="caution">
    <text evidence="8">The sequence shown here is derived from an EMBL/GenBank/DDBJ whole genome shotgun (WGS) entry which is preliminary data.</text>
</comment>
<organism evidence="8 9">
    <name type="scientific">Kockovaella imperatae</name>
    <dbReference type="NCBI Taxonomy" id="4999"/>
    <lineage>
        <taxon>Eukaryota</taxon>
        <taxon>Fungi</taxon>
        <taxon>Dikarya</taxon>
        <taxon>Basidiomycota</taxon>
        <taxon>Agaricomycotina</taxon>
        <taxon>Tremellomycetes</taxon>
        <taxon>Tremellales</taxon>
        <taxon>Cuniculitremaceae</taxon>
        <taxon>Kockovaella</taxon>
    </lineage>
</organism>
<feature type="compositionally biased region" description="Basic and acidic residues" evidence="6">
    <location>
        <begin position="262"/>
        <end position="272"/>
    </location>
</feature>
<dbReference type="InterPro" id="IPR006094">
    <property type="entry name" value="Oxid_FAD_bind_N"/>
</dbReference>
<keyword evidence="4" id="KW-0274">FAD</keyword>
<dbReference type="GO" id="GO:0071949">
    <property type="term" value="F:FAD binding"/>
    <property type="evidence" value="ECO:0007669"/>
    <property type="project" value="InterPro"/>
</dbReference>
<evidence type="ECO:0000259" key="7">
    <source>
        <dbReference type="PROSITE" id="PS51387"/>
    </source>
</evidence>
<evidence type="ECO:0000256" key="4">
    <source>
        <dbReference type="ARBA" id="ARBA00022827"/>
    </source>
</evidence>
<feature type="region of interest" description="Disordered" evidence="6">
    <location>
        <begin position="157"/>
        <end position="342"/>
    </location>
</feature>
<dbReference type="OrthoDB" id="9996127at2759"/>
<feature type="domain" description="FAD-binding PCMH-type" evidence="7">
    <location>
        <begin position="344"/>
        <end position="463"/>
    </location>
</feature>
<evidence type="ECO:0000256" key="6">
    <source>
        <dbReference type="SAM" id="MobiDB-lite"/>
    </source>
</evidence>
<dbReference type="InterPro" id="IPR050416">
    <property type="entry name" value="FAD-linked_Oxidoreductase"/>
</dbReference>
<evidence type="ECO:0000256" key="3">
    <source>
        <dbReference type="ARBA" id="ARBA00022630"/>
    </source>
</evidence>
<accession>A0A1Y1URG1</accession>
<evidence type="ECO:0000313" key="8">
    <source>
        <dbReference type="EMBL" id="ORX40036.1"/>
    </source>
</evidence>
<dbReference type="STRING" id="4999.A0A1Y1URG1"/>
<feature type="region of interest" description="Disordered" evidence="6">
    <location>
        <begin position="1"/>
        <end position="28"/>
    </location>
</feature>
<evidence type="ECO:0000256" key="2">
    <source>
        <dbReference type="ARBA" id="ARBA00005466"/>
    </source>
</evidence>
<feature type="compositionally biased region" description="Low complexity" evidence="6">
    <location>
        <begin position="230"/>
        <end position="253"/>
    </location>
</feature>
<dbReference type="InterPro" id="IPR036318">
    <property type="entry name" value="FAD-bd_PCMH-like_sf"/>
</dbReference>
<dbReference type="Gene3D" id="3.30.465.10">
    <property type="match status" value="1"/>
</dbReference>
<feature type="region of interest" description="Disordered" evidence="6">
    <location>
        <begin position="782"/>
        <end position="821"/>
    </location>
</feature>
<comment type="similarity">
    <text evidence="2">Belongs to the oxygen-dependent FAD-linked oxidoreductase family.</text>
</comment>
<dbReference type="InParanoid" id="A0A1Y1URG1"/>
<dbReference type="Gene3D" id="3.30.43.10">
    <property type="entry name" value="Uridine Diphospho-n-acetylenolpyruvylglucosamine Reductase, domain 2"/>
    <property type="match status" value="1"/>
</dbReference>